<protein>
    <submittedName>
        <fullName evidence="1">Uncharacterized protein</fullName>
    </submittedName>
</protein>
<name>A0A4U0Y349_9PEZI</name>
<comment type="caution">
    <text evidence="1">The sequence shown here is derived from an EMBL/GenBank/DDBJ whole genome shotgun (WGS) entry which is preliminary data.</text>
</comment>
<keyword evidence="2" id="KW-1185">Reference proteome</keyword>
<gene>
    <name evidence="1" type="ORF">B0A55_02288</name>
</gene>
<accession>A0A4U0Y349</accession>
<evidence type="ECO:0000313" key="1">
    <source>
        <dbReference type="EMBL" id="TKA82543.1"/>
    </source>
</evidence>
<organism evidence="1 2">
    <name type="scientific">Friedmanniomyces simplex</name>
    <dbReference type="NCBI Taxonomy" id="329884"/>
    <lineage>
        <taxon>Eukaryota</taxon>
        <taxon>Fungi</taxon>
        <taxon>Dikarya</taxon>
        <taxon>Ascomycota</taxon>
        <taxon>Pezizomycotina</taxon>
        <taxon>Dothideomycetes</taxon>
        <taxon>Dothideomycetidae</taxon>
        <taxon>Mycosphaerellales</taxon>
        <taxon>Teratosphaeriaceae</taxon>
        <taxon>Friedmanniomyces</taxon>
    </lineage>
</organism>
<dbReference type="EMBL" id="NAJQ01000032">
    <property type="protein sequence ID" value="TKA82543.1"/>
    <property type="molecule type" value="Genomic_DNA"/>
</dbReference>
<proteinExistence type="predicted"/>
<evidence type="ECO:0000313" key="2">
    <source>
        <dbReference type="Proteomes" id="UP000309340"/>
    </source>
</evidence>
<dbReference type="AlphaFoldDB" id="A0A4U0Y349"/>
<reference evidence="1 2" key="1">
    <citation type="submission" date="2017-03" db="EMBL/GenBank/DDBJ databases">
        <title>Genomes of endolithic fungi from Antarctica.</title>
        <authorList>
            <person name="Coleine C."/>
            <person name="Masonjones S."/>
            <person name="Stajich J.E."/>
        </authorList>
    </citation>
    <scope>NUCLEOTIDE SEQUENCE [LARGE SCALE GENOMIC DNA]</scope>
    <source>
        <strain evidence="1 2">CCFEE 5184</strain>
    </source>
</reference>
<sequence length="218" mass="24693">MQSIEDLYNMVEAMETVERTSSTRETDTHKLTLSDLPNEVLIKILGYVVGSKTALKFFVRAKYTGSRGARNNHHKQTTAKLAASKHILAIAKTAYFRCQKFSLTVSSHYHGPAHRVVQNRHMKVVWKGSFADNKDYYNNVESLALKIDIVFIADGRIIMSGLRPFLRACKRLTKVELEVKCRGSSPEMGHVVVADVHDVLKEMSAERDRRVSFLVRGL</sequence>
<dbReference type="Proteomes" id="UP000309340">
    <property type="component" value="Unassembled WGS sequence"/>
</dbReference>